<name>A0A0L6CG06_9MICO</name>
<keyword evidence="2" id="KW-1185">Reference proteome</keyword>
<sequence length="183" mass="20337">MTDERGRLFVITGIQASGKTTVGTALAKTLTKSVFIDGDTIGGFVVSGREMMTRPPTQEAIEQLLFRYVGALVVADTYRTAGFDAVIADNIYGDYLIDFLELAHPEPVHLVMLNPSKDTVALREMERGKDSYRDGFTIESLWDTVEFATKRVGLWLDNSHLTVAETVMEILRRQPEAAVEYDG</sequence>
<dbReference type="Proteomes" id="UP000037397">
    <property type="component" value="Unassembled WGS sequence"/>
</dbReference>
<evidence type="ECO:0000313" key="1">
    <source>
        <dbReference type="EMBL" id="KNX36644.1"/>
    </source>
</evidence>
<proteinExistence type="predicted"/>
<dbReference type="AlphaFoldDB" id="A0A0L6CG06"/>
<reference evidence="2" key="1">
    <citation type="submission" date="2015-03" db="EMBL/GenBank/DDBJ databases">
        <title>Luteipulveratus halotolerans sp. nov., a novel actinobacterium (Dermacoccaceae) from Sarawak, Malaysia.</title>
        <authorList>
            <person name="Juboi H."/>
            <person name="Basik A."/>
            <person name="Shamsul S.S."/>
            <person name="Arnold P."/>
            <person name="Schmitt E.K."/>
            <person name="Sanglier J.-J."/>
            <person name="Yeo T."/>
        </authorList>
    </citation>
    <scope>NUCLEOTIDE SEQUENCE [LARGE SCALE GENOMIC DNA]</scope>
    <source>
        <strain evidence="2">C296001</strain>
    </source>
</reference>
<dbReference type="EMBL" id="LAIR01000002">
    <property type="protein sequence ID" value="KNX36644.1"/>
    <property type="molecule type" value="Genomic_DNA"/>
</dbReference>
<dbReference type="SUPFAM" id="SSF52540">
    <property type="entry name" value="P-loop containing nucleoside triphosphate hydrolases"/>
    <property type="match status" value="1"/>
</dbReference>
<accession>A0A0L6CG06</accession>
<dbReference type="STRING" id="1631356.VV01_04935"/>
<protein>
    <recommendedName>
        <fullName evidence="3">Phosphotransferase</fullName>
    </recommendedName>
</protein>
<dbReference type="RefSeq" id="WP_071606294.1">
    <property type="nucleotide sequence ID" value="NZ_LAIR01000002.1"/>
</dbReference>
<dbReference type="InterPro" id="IPR027417">
    <property type="entry name" value="P-loop_NTPase"/>
</dbReference>
<organism evidence="1 2">
    <name type="scientific">Luteipulveratus halotolerans</name>
    <dbReference type="NCBI Taxonomy" id="1631356"/>
    <lineage>
        <taxon>Bacteria</taxon>
        <taxon>Bacillati</taxon>
        <taxon>Actinomycetota</taxon>
        <taxon>Actinomycetes</taxon>
        <taxon>Micrococcales</taxon>
        <taxon>Dermacoccaceae</taxon>
        <taxon>Luteipulveratus</taxon>
    </lineage>
</organism>
<gene>
    <name evidence="1" type="ORF">VV01_04935</name>
</gene>
<dbReference type="OrthoDB" id="9811893at2"/>
<dbReference type="Gene3D" id="3.40.50.300">
    <property type="entry name" value="P-loop containing nucleotide triphosphate hydrolases"/>
    <property type="match status" value="1"/>
</dbReference>
<evidence type="ECO:0008006" key="3">
    <source>
        <dbReference type="Google" id="ProtNLM"/>
    </source>
</evidence>
<evidence type="ECO:0000313" key="2">
    <source>
        <dbReference type="Proteomes" id="UP000037397"/>
    </source>
</evidence>
<comment type="caution">
    <text evidence="1">The sequence shown here is derived from an EMBL/GenBank/DDBJ whole genome shotgun (WGS) entry which is preliminary data.</text>
</comment>